<dbReference type="Proteomes" id="UP000431901">
    <property type="component" value="Unassembled WGS sequence"/>
</dbReference>
<dbReference type="OrthoDB" id="4770583at2"/>
<name>A0A6I4W1W2_9ACTN</name>
<dbReference type="InterPro" id="IPR027417">
    <property type="entry name" value="P-loop_NTPase"/>
</dbReference>
<evidence type="ECO:0000313" key="1">
    <source>
        <dbReference type="EMBL" id="MXQ64177.1"/>
    </source>
</evidence>
<sequence>MTGFDRLAAVLHGWKFCAAKPSVLAWATVSVLAVWDTAAERRLVMIDVDHPLLAGFADAVPAGDVLARLAALPPAEPAGPVWTVRTATGTVVAPQRAWYDAALAPPRWAEPAALASVALRTDDAAGPCVVEHHRSGTPVAPAVAATELLLLLALFTRTAPAAIAALTAVLAKQPLFTAAARDDGTFYRRVGDRAPQTYVPADGSMAFVWDRSAACGTVHVLDAASPALEGARSTAKDGGPVVPIGAPLALAGGIAVPPDGPDGLLVQQDAGWTLVGGVLVARDVRGWAVTLDPAAPPRGAVRRVALRADGLTLVHDTAPGADTRAALDRLIVLTAGIAGHAVAAHDTWAGSDAAVAATRRRAVEWLGARRTPLDRDAVDHVVATALRNQSDPPTLPAVQSALPRVGVEDLEDRHYGTQAVALLVLERELERRFKRKATDPAVFADALTAYLVALNQASTETWPWAWQRIVRHLREYLGRTRQPQRREPTLSEQALPKAVRPEWERLAERIPWIRWVARPALDPPNGVAVTAADVVDLLTLLRPRQEPVMTGTRRHSSDMAVRNVPLPPRFAQLYRGPAVAPAVLGELADALGPLLHDPGQSARMAQALTLPPALDAAVRRRLADAIEDQTDTAHLLVVRVDDFESPRVLLTNLSPHAGLYVRLDDEPIRLAPCAVEQEGAFNYCAVRPTTSDGRLTVGSERVPLDAVRSPLDEGADVTLPALPADLFRGREQQLARLRRVIGGSGPRAGSLVFGTRRAGKSSLAYQISRDDRLRGRLWIDLGDTPTSVTDAAAWNRSVCRTIARQARRELGIALDPSEGDVVELLADLDDALDGGKPVAVVLDELDVLLLPEQGGAGRRTAGRLGNLAPRNLVLIGTVQRFHRSVHEFKTWQAVECPADLSWADGVTYFFGPLADRSAGPRVVWPRRAGVAPRHFATEIVPRIGLRPYFWARLRNGLDGHVHDDRAGTRLVTAQDVRRYLDRLVVEDPHLSTVIDDGAELDAQERRRHDLFGVDERRILVQFAQMPTTGKTLSVHRAVRAGGEAALAELVDRAYLAYTPEGTLRTAVPIYHDFLRARVTDLVAVTPAG</sequence>
<dbReference type="AlphaFoldDB" id="A0A6I4W1W2"/>
<accession>A0A6I4W1W2</accession>
<comment type="caution">
    <text evidence="1">The sequence shown here is derived from an EMBL/GenBank/DDBJ whole genome shotgun (WGS) entry which is preliminary data.</text>
</comment>
<gene>
    <name evidence="1" type="ORF">GQ466_09015</name>
</gene>
<proteinExistence type="predicted"/>
<reference evidence="1 2" key="1">
    <citation type="submission" date="2019-12" db="EMBL/GenBank/DDBJ databases">
        <title>Nocardia macrotermitis sp. nov. and Nocardia aurantia sp. nov., isolated from the gut of the fungus growing-termite Macrotermes natalensis.</title>
        <authorList>
            <person name="Christine B."/>
            <person name="Rene B."/>
        </authorList>
    </citation>
    <scope>NUCLEOTIDE SEQUENCE [LARGE SCALE GENOMIC DNA]</scope>
    <source>
        <strain evidence="1 2">DSM 102126</strain>
    </source>
</reference>
<keyword evidence="2" id="KW-1185">Reference proteome</keyword>
<evidence type="ECO:0000313" key="2">
    <source>
        <dbReference type="Proteomes" id="UP000431901"/>
    </source>
</evidence>
<organism evidence="1 2">
    <name type="scientific">Actinomadura rayongensis</name>
    <dbReference type="NCBI Taxonomy" id="1429076"/>
    <lineage>
        <taxon>Bacteria</taxon>
        <taxon>Bacillati</taxon>
        <taxon>Actinomycetota</taxon>
        <taxon>Actinomycetes</taxon>
        <taxon>Streptosporangiales</taxon>
        <taxon>Thermomonosporaceae</taxon>
        <taxon>Actinomadura</taxon>
    </lineage>
</organism>
<protein>
    <submittedName>
        <fullName evidence="1">Uncharacterized protein</fullName>
    </submittedName>
</protein>
<dbReference type="Gene3D" id="3.40.50.300">
    <property type="entry name" value="P-loop containing nucleotide triphosphate hydrolases"/>
    <property type="match status" value="1"/>
</dbReference>
<dbReference type="SUPFAM" id="SSF52540">
    <property type="entry name" value="P-loop containing nucleoside triphosphate hydrolases"/>
    <property type="match status" value="1"/>
</dbReference>
<dbReference type="RefSeq" id="WP_161102225.1">
    <property type="nucleotide sequence ID" value="NZ_JBHLYI010000017.1"/>
</dbReference>
<dbReference type="EMBL" id="WUTW01000001">
    <property type="protein sequence ID" value="MXQ64177.1"/>
    <property type="molecule type" value="Genomic_DNA"/>
</dbReference>